<dbReference type="InterPro" id="IPR029058">
    <property type="entry name" value="AB_hydrolase_fold"/>
</dbReference>
<feature type="transmembrane region" description="Helical" evidence="2">
    <location>
        <begin position="515"/>
        <end position="541"/>
    </location>
</feature>
<feature type="transmembrane region" description="Helical" evidence="2">
    <location>
        <begin position="251"/>
        <end position="275"/>
    </location>
</feature>
<feature type="transmembrane region" description="Helical" evidence="2">
    <location>
        <begin position="472"/>
        <end position="495"/>
    </location>
</feature>
<keyword evidence="2" id="KW-1133">Transmembrane helix</keyword>
<gene>
    <name evidence="3" type="ORF">CSH63_12060</name>
</gene>
<feature type="transmembrane region" description="Helical" evidence="2">
    <location>
        <begin position="113"/>
        <end position="135"/>
    </location>
</feature>
<organism evidence="3 4">
    <name type="scientific">Micromonospora tulbaghiae</name>
    <dbReference type="NCBI Taxonomy" id="479978"/>
    <lineage>
        <taxon>Bacteria</taxon>
        <taxon>Bacillati</taxon>
        <taxon>Actinomycetota</taxon>
        <taxon>Actinomycetes</taxon>
        <taxon>Micromonosporales</taxon>
        <taxon>Micromonosporaceae</taxon>
        <taxon>Micromonospora</taxon>
    </lineage>
</organism>
<proteinExistence type="predicted"/>
<feature type="transmembrane region" description="Helical" evidence="2">
    <location>
        <begin position="295"/>
        <end position="313"/>
    </location>
</feature>
<accession>A0A386WL00</accession>
<keyword evidence="2" id="KW-0812">Transmembrane</keyword>
<sequence length="746" mass="79100">MTAGPGRAQAPSGEVVELRVHGVSSAGAAEVLGRPLVRQVAGDRSAGFYRPRPGLADAQGAGGVTLEAYRWNDLPSGTALRTLSLLFLMPFMLLNVAVWMRPGDAVGGAVVRGLCRVLGLSLTALYVLAGAGVALDLVAWQCLSVPACISDREWLSWMGGRPVGLRLVVLALVPTAAVSLVWWGARRPGRSFTAFRAPERASAGPPLSTIGQWDTEPLMGRLRSIHIAAAFATLDGCLLAARAAQGIPPTVAALLAVTGAVLLACVVLVCVPPLVDRAPTDPRRDRVARVLRGTAVGLTVVVAGYLLFAPVRWRTGGGLPGYGSILTWLLVTHAVLLGGLGAVLLWHRLRVRGHQPPNGLGALVVAAAAGGLAVAYSAELVQRTADLLDRGVSPADDIPGPARAYTWAIYGFFRALLVTLAAAAVVALVSRRGRIRAAQAVVERDFPAPQAEAAPRLRQVRTMIVRARFTDLLVPLAVLFAVMAGAGAATTAMALVRPEPGEALERRTHVPAELVMFGIEVGGVALSAAVLALVVAGIFAYRSPGFRHHVGVLFDLATFWPRAAHPFAPPCYAERAVPELARRITYLVRSGNGVLLSGYSHGSVLVAATVLQLPAEISARVALLTYSSPLRRLYARLFPAYVGDEMLRGIGGRLGWRWRNLWRDTDALGGWIFSPHRADEPARVTGPEATVDRRLRDPESLVAPPWDSVPPPIKGHLPSEDDPAYAETVRDLAGRLRAPGRDAVEP</sequence>
<evidence type="ECO:0000313" key="3">
    <source>
        <dbReference type="EMBL" id="AYF28170.1"/>
    </source>
</evidence>
<evidence type="ECO:0000256" key="2">
    <source>
        <dbReference type="SAM" id="Phobius"/>
    </source>
</evidence>
<keyword evidence="2" id="KW-0472">Membrane</keyword>
<evidence type="ECO:0000256" key="1">
    <source>
        <dbReference type="SAM" id="MobiDB-lite"/>
    </source>
</evidence>
<name>A0A386WL00_9ACTN</name>
<dbReference type="RefSeq" id="WP_120570357.1">
    <property type="nucleotide sequence ID" value="NZ_CP024087.1"/>
</dbReference>
<dbReference type="EMBL" id="CP024087">
    <property type="protein sequence ID" value="AYF28170.1"/>
    <property type="molecule type" value="Genomic_DNA"/>
</dbReference>
<protein>
    <recommendedName>
        <fullName evidence="5">Integral membrane protein</fullName>
    </recommendedName>
</protein>
<evidence type="ECO:0008006" key="5">
    <source>
        <dbReference type="Google" id="ProtNLM"/>
    </source>
</evidence>
<feature type="transmembrane region" description="Helical" evidence="2">
    <location>
        <begin position="407"/>
        <end position="429"/>
    </location>
</feature>
<feature type="transmembrane region" description="Helical" evidence="2">
    <location>
        <begin position="225"/>
        <end position="245"/>
    </location>
</feature>
<feature type="region of interest" description="Disordered" evidence="1">
    <location>
        <begin position="682"/>
        <end position="723"/>
    </location>
</feature>
<feature type="transmembrane region" description="Helical" evidence="2">
    <location>
        <begin position="325"/>
        <end position="346"/>
    </location>
</feature>
<dbReference type="AlphaFoldDB" id="A0A386WL00"/>
<dbReference type="SUPFAM" id="SSF53474">
    <property type="entry name" value="alpha/beta-Hydrolases"/>
    <property type="match status" value="1"/>
</dbReference>
<dbReference type="Proteomes" id="UP000267804">
    <property type="component" value="Chromosome"/>
</dbReference>
<feature type="transmembrane region" description="Helical" evidence="2">
    <location>
        <begin position="163"/>
        <end position="183"/>
    </location>
</feature>
<feature type="compositionally biased region" description="Basic and acidic residues" evidence="1">
    <location>
        <begin position="690"/>
        <end position="699"/>
    </location>
</feature>
<evidence type="ECO:0000313" key="4">
    <source>
        <dbReference type="Proteomes" id="UP000267804"/>
    </source>
</evidence>
<feature type="transmembrane region" description="Helical" evidence="2">
    <location>
        <begin position="79"/>
        <end position="101"/>
    </location>
</feature>
<feature type="transmembrane region" description="Helical" evidence="2">
    <location>
        <begin position="358"/>
        <end position="378"/>
    </location>
</feature>
<reference evidence="3 4" key="1">
    <citation type="submission" date="2017-10" db="EMBL/GenBank/DDBJ databases">
        <title>Integration of genomic and chemical information greatly accelerates assignment of the full stereostructure of myelolactone, a potent inhibitor of myeloma from a marine-derived Micromonospora.</title>
        <authorList>
            <person name="Kim M.C."/>
            <person name="Machado H."/>
            <person name="Jensen P.R."/>
            <person name="Fenical W."/>
        </authorList>
    </citation>
    <scope>NUCLEOTIDE SEQUENCE [LARGE SCALE GENOMIC DNA]</scope>
    <source>
        <strain evidence="3 4">CNY-010</strain>
    </source>
</reference>
<dbReference type="KEGG" id="mtua:CSH63_12060"/>